<dbReference type="Pfam" id="PF07679">
    <property type="entry name" value="I-set"/>
    <property type="match status" value="4"/>
</dbReference>
<dbReference type="Pfam" id="PF08205">
    <property type="entry name" value="C2-set_2"/>
    <property type="match status" value="3"/>
</dbReference>
<dbReference type="GO" id="GO:0009653">
    <property type="term" value="P:anatomical structure morphogenesis"/>
    <property type="evidence" value="ECO:0007669"/>
    <property type="project" value="UniProtKB-ARBA"/>
</dbReference>
<feature type="domain" description="Ig-like" evidence="12">
    <location>
        <begin position="573"/>
        <end position="667"/>
    </location>
</feature>
<dbReference type="FunFam" id="2.60.40.10:FF:001833">
    <property type="entry name" value="Uncharacterized protein, isoform A"/>
    <property type="match status" value="1"/>
</dbReference>
<dbReference type="GO" id="GO:0098609">
    <property type="term" value="P:cell-cell adhesion"/>
    <property type="evidence" value="ECO:0007669"/>
    <property type="project" value="TreeGrafter"/>
</dbReference>
<feature type="region of interest" description="Disordered" evidence="10">
    <location>
        <begin position="1053"/>
        <end position="1078"/>
    </location>
</feature>
<dbReference type="SMART" id="SM00060">
    <property type="entry name" value="FN3"/>
    <property type="match status" value="1"/>
</dbReference>
<keyword evidence="6 11" id="KW-0472">Membrane</keyword>
<feature type="transmembrane region" description="Helical" evidence="11">
    <location>
        <begin position="1085"/>
        <end position="1108"/>
    </location>
</feature>
<accession>A0A6P8JK81</accession>
<dbReference type="PANTHER" id="PTHR11640:SF136">
    <property type="entry name" value="NEPHRIN"/>
    <property type="match status" value="1"/>
</dbReference>
<dbReference type="CDD" id="cd00063">
    <property type="entry name" value="FN3"/>
    <property type="match status" value="1"/>
</dbReference>
<dbReference type="FunFam" id="2.60.40.10:FF:001208">
    <property type="entry name" value="Hibris, isoform B"/>
    <property type="match status" value="1"/>
</dbReference>
<feature type="domain" description="Ig-like" evidence="12">
    <location>
        <begin position="376"/>
        <end position="416"/>
    </location>
</feature>
<dbReference type="SUPFAM" id="SSF49265">
    <property type="entry name" value="Fibronectin type III"/>
    <property type="match status" value="1"/>
</dbReference>
<keyword evidence="8" id="KW-0325">Glycoprotein</keyword>
<proteinExistence type="predicted"/>
<dbReference type="InterPro" id="IPR013098">
    <property type="entry name" value="Ig_I-set"/>
</dbReference>
<feature type="domain" description="Ig-like" evidence="12">
    <location>
        <begin position="674"/>
        <end position="762"/>
    </location>
</feature>
<feature type="region of interest" description="Disordered" evidence="10">
    <location>
        <begin position="1368"/>
        <end position="1403"/>
    </location>
</feature>
<dbReference type="Proteomes" id="UP000515162">
    <property type="component" value="Chromosome 2R"/>
</dbReference>
<dbReference type="GO" id="GO:0050839">
    <property type="term" value="F:cell adhesion molecule binding"/>
    <property type="evidence" value="ECO:0007669"/>
    <property type="project" value="TreeGrafter"/>
</dbReference>
<evidence type="ECO:0000256" key="5">
    <source>
        <dbReference type="ARBA" id="ARBA00022989"/>
    </source>
</evidence>
<keyword evidence="9" id="KW-0393">Immunoglobulin domain</keyword>
<evidence type="ECO:0000256" key="4">
    <source>
        <dbReference type="ARBA" id="ARBA00022737"/>
    </source>
</evidence>
<sequence length="1484" mass="161513">MALQQQHQRHQQHQQHQQQQQQQHIKWQQHATKRRRCRQHWIKHLQLLGLLAVIVLASAPVPSHAQQQKFRTTPHDLQVLEGAEAMMRCEVANVAGAVQWTKDGFALGFSAVIPGFPRYSVLGDRKQGIYNLRISNASINDDADYQCQVGPARLNSAIRANAKLTVISPPASIEIKGYSHNSKVEVRENQDLQLKCIVANAKPAAQIVWYRGNVEYKPEKREDTVEESTAKRFTTTSSLKLKPGPDDDYTEYTCQARHKALSPDMPMRATVQLSVLYPPGPPYIEGYSAGETLRRGQTVELMCRSRGGNPPAQLIWYKNGSQIRMAYRTSGRLSENIYTFTAEAGDNKARFRCEASNVMSQNPLKAEVELSVLFAPTHVTVMGPTEARVGDIVPLTCTTAPSNPPAEIKWMVGGRQVRNATSKTIVSPDGGWTTTSNITAVVEPNKRSLVVICHGLNMQLTENVVSTHTINVLYPPAPPLISGYMEGQIIPAGSVQKLLCVSSGGNPLATLTWYKNDKRINSVIRAADKSVSAEITILANVSDNQAQYRCEASNSATEIPLFQSTTLSVHFAPETVKIRIEPEELRPGMEATIICDSSSSNPPAKLSWWKDGIPIEGINNTSKPGLWGGTVSTLEFRVNVTQEMNGQVYTCQSANEALQRSAHEAVSLDVLYRPKFVPPPSSTAVGVEGESLQVSLQTRANPTPVTYKWTKDGTTIPQDGDHRIFADGGSLNFTRLHRDDAGIYSCSASNSQGGATLNITVVVEYGTTIKSVSENIVVNPGEDAMLSCTVEGKPLTEEHVKWERVGYDMTVKTSTTFANGTSYLHIKDAKREDVGNFRCVADNRVDNPTNRDILLIVKFAPEIAKAPTLLRAASGTGERGRLPCRAQGSPKPQFIWRQDKKDLPINRTYKYEVEERKIDSLTYESTLIVDKVAPADYGAYECVARNELGEAVETVRLEITSQPDPPLSLNILNVTHDTVTVAWTPGFDGGLKASYRVRYRMADREQYKYIDGLPNSHKLTIGGLRMNTLYLFSVMSWNELGQSTYLPDLARAETKEAPPPSHPASSLGGGPPTTSQTPLGGTSGMLLVGVGAGIVVVLLNVFVIGCCLHKRNEKRLKRVAETTNQPAKTATIEMYAPSSYNDTVTGETLSSVSEKSESYSNEGSSQPEYIDEARKKAASTYLVEGSDMPPPRYQKDGTLPVIYPNNVVNACTLPHPRHNNGSAAIHMTRDDQMLISKGVYIPSPSPAPPPDGSYYNMNSDRYLSYPPMEYPAALDFTAQPMPMAHLQPMTVTSLATNGGPTLIGNGSVAAVAGGSGTLRRGILRGVVGVPQPDVTHHTSTVGGSPMQMLHDLHPVNLSASTLTTSTTLNGSLPTATATLPRQPHGILKDPNRNKQQQQQQQQQQLQHQQQLLNASLVGVGVPVSAPLGSLQILNLPPASGGLGNNLLMTTNAFDPTAVGLSSFGAVSQAGGIPVAYTDADGHLV</sequence>
<feature type="transmembrane region" description="Helical" evidence="11">
    <location>
        <begin position="41"/>
        <end position="61"/>
    </location>
</feature>
<feature type="region of interest" description="Disordered" evidence="10">
    <location>
        <begin position="1"/>
        <end position="30"/>
    </location>
</feature>
<dbReference type="InterPro" id="IPR003598">
    <property type="entry name" value="Ig_sub2"/>
</dbReference>
<feature type="domain" description="Ig-like" evidence="12">
    <location>
        <begin position="479"/>
        <end position="568"/>
    </location>
</feature>
<dbReference type="InterPro" id="IPR036116">
    <property type="entry name" value="FN3_sf"/>
</dbReference>
<dbReference type="FunFam" id="2.60.40.10:FF:000835">
    <property type="entry name" value="Hibris, isoform B"/>
    <property type="match status" value="1"/>
</dbReference>
<dbReference type="GO" id="GO:0005886">
    <property type="term" value="C:plasma membrane"/>
    <property type="evidence" value="ECO:0007669"/>
    <property type="project" value="TreeGrafter"/>
</dbReference>
<keyword evidence="3" id="KW-0732">Signal</keyword>
<gene>
    <name evidence="15" type="primary">LOC117138342</name>
</gene>
<dbReference type="FunFam" id="2.60.40.10:FF:001241">
    <property type="entry name" value="Hibris, isoform B"/>
    <property type="match status" value="1"/>
</dbReference>
<feature type="domain" description="Ig-like" evidence="12">
    <location>
        <begin position="861"/>
        <end position="960"/>
    </location>
</feature>
<evidence type="ECO:0000256" key="6">
    <source>
        <dbReference type="ARBA" id="ARBA00023136"/>
    </source>
</evidence>
<reference evidence="15" key="1">
    <citation type="submission" date="2025-08" db="UniProtKB">
        <authorList>
            <consortium name="RefSeq"/>
        </authorList>
    </citation>
    <scope>IDENTIFICATION</scope>
    <source>
        <strain evidence="15">Mau12</strain>
        <tissue evidence="15">Whole Body</tissue>
    </source>
</reference>
<dbReference type="InterPro" id="IPR013783">
    <property type="entry name" value="Ig-like_fold"/>
</dbReference>
<feature type="domain" description="Ig-like" evidence="12">
    <location>
        <begin position="282"/>
        <end position="371"/>
    </location>
</feature>
<feature type="domain" description="Ig-like" evidence="12">
    <location>
        <begin position="170"/>
        <end position="272"/>
    </location>
</feature>
<evidence type="ECO:0000313" key="14">
    <source>
        <dbReference type="Proteomes" id="UP000515162"/>
    </source>
</evidence>
<evidence type="ECO:0000256" key="2">
    <source>
        <dbReference type="ARBA" id="ARBA00022692"/>
    </source>
</evidence>
<evidence type="ECO:0000256" key="11">
    <source>
        <dbReference type="SAM" id="Phobius"/>
    </source>
</evidence>
<organism evidence="14 15">
    <name type="scientific">Drosophila mauritiana</name>
    <name type="common">Fruit fly</name>
    <dbReference type="NCBI Taxonomy" id="7226"/>
    <lineage>
        <taxon>Eukaryota</taxon>
        <taxon>Metazoa</taxon>
        <taxon>Ecdysozoa</taxon>
        <taxon>Arthropoda</taxon>
        <taxon>Hexapoda</taxon>
        <taxon>Insecta</taxon>
        <taxon>Pterygota</taxon>
        <taxon>Neoptera</taxon>
        <taxon>Endopterygota</taxon>
        <taxon>Diptera</taxon>
        <taxon>Brachycera</taxon>
        <taxon>Muscomorpha</taxon>
        <taxon>Ephydroidea</taxon>
        <taxon>Drosophilidae</taxon>
        <taxon>Drosophila</taxon>
        <taxon>Sophophora</taxon>
    </lineage>
</organism>
<dbReference type="RefSeq" id="XP_033156270.1">
    <property type="nucleotide sequence ID" value="XM_033300379.1"/>
</dbReference>
<dbReference type="GO" id="GO:0005911">
    <property type="term" value="C:cell-cell junction"/>
    <property type="evidence" value="ECO:0007669"/>
    <property type="project" value="TreeGrafter"/>
</dbReference>
<dbReference type="SMART" id="SM00408">
    <property type="entry name" value="IGc2"/>
    <property type="match status" value="8"/>
</dbReference>
<dbReference type="Pfam" id="PF13927">
    <property type="entry name" value="Ig_3"/>
    <property type="match status" value="2"/>
</dbReference>
<dbReference type="PROSITE" id="PS50853">
    <property type="entry name" value="FN3"/>
    <property type="match status" value="1"/>
</dbReference>
<protein>
    <submittedName>
        <fullName evidence="15">Nephrin isoform X1</fullName>
    </submittedName>
</protein>
<dbReference type="InterPro" id="IPR003599">
    <property type="entry name" value="Ig_sub"/>
</dbReference>
<dbReference type="PROSITE" id="PS50835">
    <property type="entry name" value="IG_LIKE"/>
    <property type="match status" value="9"/>
</dbReference>
<dbReference type="FunFam" id="2.60.40.10:FF:001770">
    <property type="entry name" value="Uncharacterized protein, isoform B"/>
    <property type="match status" value="1"/>
</dbReference>
<evidence type="ECO:0000256" key="3">
    <source>
        <dbReference type="ARBA" id="ARBA00022729"/>
    </source>
</evidence>
<feature type="domain" description="Ig-like" evidence="12">
    <location>
        <begin position="767"/>
        <end position="855"/>
    </location>
</feature>
<evidence type="ECO:0000256" key="1">
    <source>
        <dbReference type="ARBA" id="ARBA00004479"/>
    </source>
</evidence>
<keyword evidence="7" id="KW-1015">Disulfide bond</keyword>
<dbReference type="Gene3D" id="2.60.40.10">
    <property type="entry name" value="Immunoglobulins"/>
    <property type="match status" value="10"/>
</dbReference>
<dbReference type="InterPro" id="IPR007110">
    <property type="entry name" value="Ig-like_dom"/>
</dbReference>
<keyword evidence="4" id="KW-0677">Repeat</keyword>
<dbReference type="FunFam" id="2.60.40.10:FF:001273">
    <property type="entry name" value="Hibris, isoform B"/>
    <property type="match status" value="1"/>
</dbReference>
<dbReference type="SUPFAM" id="SSF48726">
    <property type="entry name" value="Immunoglobulin"/>
    <property type="match status" value="9"/>
</dbReference>
<dbReference type="FunFam" id="2.60.40.10:FF:000077">
    <property type="entry name" value="Kirre like nephrin family adhesion molecule 3"/>
    <property type="match status" value="1"/>
</dbReference>
<dbReference type="FunFam" id="2.60.40.10:FF:000405">
    <property type="entry name" value="nephrin isoform X1"/>
    <property type="match status" value="2"/>
</dbReference>
<evidence type="ECO:0000313" key="15">
    <source>
        <dbReference type="RefSeq" id="XP_033156270.1"/>
    </source>
</evidence>
<dbReference type="InterPro" id="IPR036179">
    <property type="entry name" value="Ig-like_dom_sf"/>
</dbReference>
<dbReference type="InterPro" id="IPR003961">
    <property type="entry name" value="FN3_dom"/>
</dbReference>
<dbReference type="Pfam" id="PF00041">
    <property type="entry name" value="fn3"/>
    <property type="match status" value="1"/>
</dbReference>
<dbReference type="CTD" id="44097"/>
<dbReference type="PANTHER" id="PTHR11640">
    <property type="entry name" value="NEPHRIN"/>
    <property type="match status" value="1"/>
</dbReference>
<keyword evidence="2 11" id="KW-0812">Transmembrane</keyword>
<comment type="subcellular location">
    <subcellularLocation>
        <location evidence="1">Membrane</location>
        <topology evidence="1">Single-pass type I membrane protein</topology>
    </subcellularLocation>
</comment>
<dbReference type="CDD" id="cd00096">
    <property type="entry name" value="Ig"/>
    <property type="match status" value="1"/>
</dbReference>
<feature type="domain" description="Fibronectin type-III" evidence="13">
    <location>
        <begin position="965"/>
        <end position="1057"/>
    </location>
</feature>
<dbReference type="InterPro" id="IPR013162">
    <property type="entry name" value="CD80_C2-set"/>
</dbReference>
<dbReference type="SMART" id="SM00409">
    <property type="entry name" value="IG"/>
    <property type="match status" value="8"/>
</dbReference>
<feature type="compositionally biased region" description="Low complexity" evidence="10">
    <location>
        <begin position="1147"/>
        <end position="1162"/>
    </location>
</feature>
<evidence type="ECO:0000256" key="9">
    <source>
        <dbReference type="ARBA" id="ARBA00023319"/>
    </source>
</evidence>
<dbReference type="InterPro" id="IPR051275">
    <property type="entry name" value="Cell_adhesion_signaling"/>
</dbReference>
<keyword evidence="14" id="KW-1185">Reference proteome</keyword>
<feature type="compositionally biased region" description="Low complexity" evidence="10">
    <location>
        <begin position="14"/>
        <end position="30"/>
    </location>
</feature>
<dbReference type="GeneID" id="117138342"/>
<feature type="region of interest" description="Disordered" evidence="10">
    <location>
        <begin position="1138"/>
        <end position="1169"/>
    </location>
</feature>
<feature type="domain" description="Ig-like" evidence="12">
    <location>
        <begin position="62"/>
        <end position="165"/>
    </location>
</feature>
<evidence type="ECO:0000259" key="13">
    <source>
        <dbReference type="PROSITE" id="PS50853"/>
    </source>
</evidence>
<evidence type="ECO:0000256" key="7">
    <source>
        <dbReference type="ARBA" id="ARBA00023157"/>
    </source>
</evidence>
<dbReference type="FunFam" id="2.60.40.10:FF:002061">
    <property type="entry name" value="Uncharacterized protein, isoform B"/>
    <property type="match status" value="1"/>
</dbReference>
<dbReference type="GO" id="GO:0030154">
    <property type="term" value="P:cell differentiation"/>
    <property type="evidence" value="ECO:0007669"/>
    <property type="project" value="UniProtKB-ARBA"/>
</dbReference>
<evidence type="ECO:0000256" key="10">
    <source>
        <dbReference type="SAM" id="MobiDB-lite"/>
    </source>
</evidence>
<evidence type="ECO:0000259" key="12">
    <source>
        <dbReference type="PROSITE" id="PS50835"/>
    </source>
</evidence>
<evidence type="ECO:0000256" key="8">
    <source>
        <dbReference type="ARBA" id="ARBA00023180"/>
    </source>
</evidence>
<name>A0A6P8JK81_DROMA</name>
<keyword evidence="5 11" id="KW-1133">Transmembrane helix</keyword>